<feature type="compositionally biased region" description="Basic and acidic residues" evidence="10">
    <location>
        <begin position="147"/>
        <end position="163"/>
    </location>
</feature>
<feature type="domain" description="Demeter RRM-fold" evidence="11">
    <location>
        <begin position="1216"/>
        <end position="1278"/>
    </location>
</feature>
<dbReference type="Gene3D" id="1.10.340.30">
    <property type="entry name" value="Hypothetical protein, domain 2"/>
    <property type="match status" value="1"/>
</dbReference>
<feature type="compositionally biased region" description="Polar residues" evidence="10">
    <location>
        <begin position="187"/>
        <end position="200"/>
    </location>
</feature>
<dbReference type="PANTHER" id="PTHR46213">
    <property type="entry name" value="TRANSCRIPTIONAL ACTIVATOR DEMETER"/>
    <property type="match status" value="1"/>
</dbReference>
<feature type="compositionally biased region" description="Polar residues" evidence="10">
    <location>
        <begin position="494"/>
        <end position="504"/>
    </location>
</feature>
<evidence type="ECO:0000259" key="11">
    <source>
        <dbReference type="Pfam" id="PF15628"/>
    </source>
</evidence>
<gene>
    <name evidence="12" type="ORF">TorRG33x02_245590</name>
</gene>
<keyword evidence="9" id="KW-0175">Coiled coil</keyword>
<keyword evidence="13" id="KW-1185">Reference proteome</keyword>
<dbReference type="GO" id="GO:0005634">
    <property type="term" value="C:nucleus"/>
    <property type="evidence" value="ECO:0007669"/>
    <property type="project" value="UniProtKB-SubCell"/>
</dbReference>
<evidence type="ECO:0000256" key="7">
    <source>
        <dbReference type="ARBA" id="ARBA00023125"/>
    </source>
</evidence>
<organism evidence="12 13">
    <name type="scientific">Trema orientale</name>
    <name type="common">Charcoal tree</name>
    <name type="synonym">Celtis orientalis</name>
    <dbReference type="NCBI Taxonomy" id="63057"/>
    <lineage>
        <taxon>Eukaryota</taxon>
        <taxon>Viridiplantae</taxon>
        <taxon>Streptophyta</taxon>
        <taxon>Embryophyta</taxon>
        <taxon>Tracheophyta</taxon>
        <taxon>Spermatophyta</taxon>
        <taxon>Magnoliopsida</taxon>
        <taxon>eudicotyledons</taxon>
        <taxon>Gunneridae</taxon>
        <taxon>Pentapetalae</taxon>
        <taxon>rosids</taxon>
        <taxon>fabids</taxon>
        <taxon>Rosales</taxon>
        <taxon>Cannabaceae</taxon>
        <taxon>Trema</taxon>
    </lineage>
</organism>
<dbReference type="Gene3D" id="1.10.1670.10">
    <property type="entry name" value="Helix-hairpin-Helix base-excision DNA repair enzymes (C-terminal)"/>
    <property type="match status" value="1"/>
</dbReference>
<evidence type="ECO:0000256" key="4">
    <source>
        <dbReference type="ARBA" id="ARBA00022723"/>
    </source>
</evidence>
<keyword evidence="8" id="KW-0539">Nucleus</keyword>
<feature type="compositionally biased region" description="Basic and acidic residues" evidence="10">
    <location>
        <begin position="749"/>
        <end position="764"/>
    </location>
</feature>
<dbReference type="EMBL" id="JXTC01000257">
    <property type="protein sequence ID" value="PON75269.1"/>
    <property type="molecule type" value="Genomic_DNA"/>
</dbReference>
<dbReference type="SMART" id="SM00525">
    <property type="entry name" value="FES"/>
    <property type="match status" value="1"/>
</dbReference>
<keyword evidence="5" id="KW-0408">Iron</keyword>
<dbReference type="PANTHER" id="PTHR46213:SF13">
    <property type="entry name" value="DEMETER-LIKE PROTEIN 2-RELATED"/>
    <property type="match status" value="1"/>
</dbReference>
<evidence type="ECO:0000256" key="6">
    <source>
        <dbReference type="ARBA" id="ARBA00023014"/>
    </source>
</evidence>
<comment type="similarity">
    <text evidence="3">Belongs to the DNA glycosylase family. DEMETER subfamily.</text>
</comment>
<evidence type="ECO:0000256" key="10">
    <source>
        <dbReference type="SAM" id="MobiDB-lite"/>
    </source>
</evidence>
<feature type="region of interest" description="Disordered" evidence="10">
    <location>
        <begin position="748"/>
        <end position="790"/>
    </location>
</feature>
<name>A0A2P5DPS1_TREOI</name>
<dbReference type="InterPro" id="IPR028925">
    <property type="entry name" value="RRM_DME"/>
</dbReference>
<dbReference type="GO" id="GO:0019104">
    <property type="term" value="F:DNA N-glycosylase activity"/>
    <property type="evidence" value="ECO:0007669"/>
    <property type="project" value="InterPro"/>
</dbReference>
<evidence type="ECO:0000256" key="3">
    <source>
        <dbReference type="ARBA" id="ARBA00005646"/>
    </source>
</evidence>
<accession>A0A2P5DPS1</accession>
<dbReference type="InterPro" id="IPR044811">
    <property type="entry name" value="DME/ROS1"/>
</dbReference>
<feature type="region of interest" description="Disordered" evidence="10">
    <location>
        <begin position="139"/>
        <end position="167"/>
    </location>
</feature>
<dbReference type="CDD" id="cd00056">
    <property type="entry name" value="ENDO3c"/>
    <property type="match status" value="1"/>
</dbReference>
<sequence length="1297" mass="145791">MQSDHELKVYHRKEKGSSNHGIFMENQNHQGCVSWLPNTHLKKPEITYIRKRSKKDLVAPQEILAIAMTTDFASEDKSFSDSGCLPDLNVSLWGSHDEFPGFGSQNFGELNNFNGESTQITGSSATEVVQEVSILPIVAPSTPELDANAKRRDHEESQEKEEGTNVVPFTRNGERKICAEYHNATDNLMSSATSTPSSVRNSKKRKENGSDLNQKPQKKLKKKIHRPKVCGEGKPKRTPKPKTTKCTTSKSDSLKPGTPQPTTPKRVILREKKSGVRKNKNNLKDSITNSEEVSVERNDPTVSCRRSLNSAMEKHAEDQCIPHNEIRSGPLEAKTSNQAVNKEADKHLVDFVGNQTGWQRNSMRIYQMKLQKVRFSEGHFMSTDGWPLPNTCKKQRSKNRNLNKGMHPPTTTETQPLQSVIKTVGKRSKRCPRKFWKPLRTCRRQKLACKRKTSESFQRTEARNHALSVGGNGRTMTGRRGELEPSLLRLGPNKSGSQGSPLEEQNLQLRSKPGDTMEGVIQSCFATEPTFVERNFQDGRGERSLPEREDFLITTPSIAQNENALVPHTDNGALVPLRGELSLVKKTRKQILLDLFSKEIELWKLKLKELSKINDETEERQENERRMFHERLFTFTACMRLILGNRDYSRWKGSVVDSIVGVYLTQNVGDNLSSSAFMSLAAKFPPQSINQNGSNTATTAAVNHLVAPEVVRRTENAQLKTRETTLLVPQASVSNSFPVSDCNFGAKGETNEKIADDKTGRSGDETVQEEGYMHPTDDANSMFEKGEEGKKGKSVDWDALRRKYCSSEEEKKKANETDWDGMRRKYCGDGQRHSDYKDSVDWEAVRRAHPSETANSVDWEAVRRAHPSETASAIKGRGQHNILALRIQECLDRIVELHGSLDLEWLRNAPPEEAKKYLLSFHGLGLKSVECIRLLSLQHVAFPVDTNVGRIAVRLGWVPDDGFHSEVSLATTTYLGPSDTVYCTKRNPNCDPCPMKGDCRYYASAYSSARRTLPRPEKKGNVSSTSSIVAVSSPAVSVNAVPPSLLENKLFSEPEYQRKNCEPIIEEPASPEPERAESVERDIEDYFLEDDPDDIPTIKLSSGENTTDIEFLVQYMKNMTVQDNEVSRALVAVRPEVASHPVPKLKYVSRLRTKHLVYELPDSHPLLMGLDRRVAYDPCPYLLAIWTPGETANSIQPSVCSSYQEENTETVLGTILVFADHESSQEPISVPRSWIWNLRRRTAYFGTSTSTIFRGFLCVRAFDRKTGGPKPLAFRFHKSTTTSQVGKRKAEAAEEDE</sequence>
<keyword evidence="4" id="KW-0479">Metal-binding</keyword>
<comment type="caution">
    <text evidence="12">The sequence shown here is derived from an EMBL/GenBank/DDBJ whole genome shotgun (WGS) entry which is preliminary data.</text>
</comment>
<evidence type="ECO:0000313" key="13">
    <source>
        <dbReference type="Proteomes" id="UP000237000"/>
    </source>
</evidence>
<reference evidence="13" key="1">
    <citation type="submission" date="2016-06" db="EMBL/GenBank/DDBJ databases">
        <title>Parallel loss of symbiosis genes in relatives of nitrogen-fixing non-legume Parasponia.</title>
        <authorList>
            <person name="Van Velzen R."/>
            <person name="Holmer R."/>
            <person name="Bu F."/>
            <person name="Rutten L."/>
            <person name="Van Zeijl A."/>
            <person name="Liu W."/>
            <person name="Santuari L."/>
            <person name="Cao Q."/>
            <person name="Sharma T."/>
            <person name="Shen D."/>
            <person name="Roswanjaya Y."/>
            <person name="Wardhani T."/>
            <person name="Kalhor M.S."/>
            <person name="Jansen J."/>
            <person name="Van den Hoogen J."/>
            <person name="Gungor B."/>
            <person name="Hartog M."/>
            <person name="Hontelez J."/>
            <person name="Verver J."/>
            <person name="Yang W.-C."/>
            <person name="Schijlen E."/>
            <person name="Repin R."/>
            <person name="Schilthuizen M."/>
            <person name="Schranz E."/>
            <person name="Heidstra R."/>
            <person name="Miyata K."/>
            <person name="Fedorova E."/>
            <person name="Kohlen W."/>
            <person name="Bisseling T."/>
            <person name="Smit S."/>
            <person name="Geurts R."/>
        </authorList>
    </citation>
    <scope>NUCLEOTIDE SEQUENCE [LARGE SCALE GENOMIC DNA]</scope>
    <source>
        <strain evidence="13">cv. RG33-2</strain>
    </source>
</reference>
<dbReference type="GO" id="GO:0003677">
    <property type="term" value="F:DNA binding"/>
    <property type="evidence" value="ECO:0007669"/>
    <property type="project" value="UniProtKB-KW"/>
</dbReference>
<dbReference type="GO" id="GO:0046872">
    <property type="term" value="F:metal ion binding"/>
    <property type="evidence" value="ECO:0007669"/>
    <property type="project" value="UniProtKB-KW"/>
</dbReference>
<feature type="coiled-coil region" evidence="9">
    <location>
        <begin position="600"/>
        <end position="627"/>
    </location>
</feature>
<feature type="region of interest" description="Disordered" evidence="10">
    <location>
        <begin position="187"/>
        <end position="265"/>
    </location>
</feature>
<feature type="region of interest" description="Disordered" evidence="10">
    <location>
        <begin position="450"/>
        <end position="504"/>
    </location>
</feature>
<protein>
    <submittedName>
        <fullName evidence="12">DNA glycosylase</fullName>
    </submittedName>
</protein>
<evidence type="ECO:0000256" key="2">
    <source>
        <dbReference type="ARBA" id="ARBA00004123"/>
    </source>
</evidence>
<evidence type="ECO:0000313" key="12">
    <source>
        <dbReference type="EMBL" id="PON75269.1"/>
    </source>
</evidence>
<keyword evidence="7" id="KW-0238">DNA-binding</keyword>
<dbReference type="Proteomes" id="UP000237000">
    <property type="component" value="Unassembled WGS sequence"/>
</dbReference>
<evidence type="ECO:0000256" key="8">
    <source>
        <dbReference type="ARBA" id="ARBA00023242"/>
    </source>
</evidence>
<dbReference type="GO" id="GO:0006284">
    <property type="term" value="P:base-excision repair"/>
    <property type="evidence" value="ECO:0007669"/>
    <property type="project" value="InterPro"/>
</dbReference>
<dbReference type="Pfam" id="PF15628">
    <property type="entry name" value="RRM_DME"/>
    <property type="match status" value="1"/>
</dbReference>
<comment type="subcellular location">
    <subcellularLocation>
        <location evidence="2">Nucleus</location>
    </subcellularLocation>
</comment>
<evidence type="ECO:0000256" key="9">
    <source>
        <dbReference type="SAM" id="Coils"/>
    </source>
</evidence>
<dbReference type="SUPFAM" id="SSF48150">
    <property type="entry name" value="DNA-glycosylase"/>
    <property type="match status" value="1"/>
</dbReference>
<proteinExistence type="inferred from homology"/>
<evidence type="ECO:0000256" key="5">
    <source>
        <dbReference type="ARBA" id="ARBA00023004"/>
    </source>
</evidence>
<dbReference type="InParanoid" id="A0A2P5DPS1"/>
<comment type="cofactor">
    <cofactor evidence="1">
        <name>[4Fe-4S] cluster</name>
        <dbReference type="ChEBI" id="CHEBI:49883"/>
    </cofactor>
</comment>
<dbReference type="InterPro" id="IPR003265">
    <property type="entry name" value="HhH-GPD_domain"/>
</dbReference>
<keyword evidence="6" id="KW-0411">Iron-sulfur</keyword>
<dbReference type="InterPro" id="IPR023170">
    <property type="entry name" value="HhH_base_excis_C"/>
</dbReference>
<dbReference type="OrthoDB" id="5607at2759"/>
<feature type="compositionally biased region" description="Low complexity" evidence="10">
    <location>
        <begin position="244"/>
        <end position="255"/>
    </location>
</feature>
<dbReference type="GO" id="GO:0035514">
    <property type="term" value="F:DNA demethylase activity"/>
    <property type="evidence" value="ECO:0007669"/>
    <property type="project" value="InterPro"/>
</dbReference>
<feature type="compositionally biased region" description="Basic and acidic residues" evidence="10">
    <location>
        <begin position="452"/>
        <end position="464"/>
    </location>
</feature>
<dbReference type="InterPro" id="IPR003651">
    <property type="entry name" value="Endonuclease3_FeS-loop_motif"/>
</dbReference>
<dbReference type="GO" id="GO:0051539">
    <property type="term" value="F:4 iron, 4 sulfur cluster binding"/>
    <property type="evidence" value="ECO:0007669"/>
    <property type="project" value="InterPro"/>
</dbReference>
<dbReference type="InterPro" id="IPR011257">
    <property type="entry name" value="DNA_glycosylase"/>
</dbReference>
<feature type="compositionally biased region" description="Basic residues" evidence="10">
    <location>
        <begin position="216"/>
        <end position="228"/>
    </location>
</feature>
<dbReference type="GO" id="GO:0141166">
    <property type="term" value="P:chromosomal 5-methylcytosine DNA demethylation pathway"/>
    <property type="evidence" value="ECO:0007669"/>
    <property type="project" value="InterPro"/>
</dbReference>
<evidence type="ECO:0000256" key="1">
    <source>
        <dbReference type="ARBA" id="ARBA00001966"/>
    </source>
</evidence>